<keyword evidence="5 9" id="KW-0067">ATP-binding</keyword>
<accession>A0ABY6V4N7</accession>
<proteinExistence type="inferred from homology"/>
<dbReference type="Gene3D" id="3.40.50.620">
    <property type="entry name" value="HUPs"/>
    <property type="match status" value="1"/>
</dbReference>
<comment type="caution">
    <text evidence="10">The sequence shown here is derived from an EMBL/GenBank/DDBJ whole genome shotgun (WGS) entry which is preliminary data.</text>
</comment>
<evidence type="ECO:0000256" key="8">
    <source>
        <dbReference type="ARBA" id="ARBA00030268"/>
    </source>
</evidence>
<reference evidence="10 11" key="1">
    <citation type="submission" date="2019-06" db="EMBL/GenBank/DDBJ databases">
        <authorList>
            <person name="Broberg M."/>
        </authorList>
    </citation>
    <scope>NUCLEOTIDE SEQUENCE [LARGE SCALE GENOMIC DNA]</scope>
</reference>
<name>A0ABY6V4N7_BIOOC</name>
<protein>
    <recommendedName>
        <fullName evidence="2">tryptophan--tRNA ligase</fullName>
        <ecNumber evidence="2">6.1.1.2</ecNumber>
    </recommendedName>
    <alternativeName>
        <fullName evidence="8">Tryptophanyl-tRNA synthetase</fullName>
    </alternativeName>
</protein>
<evidence type="ECO:0000256" key="6">
    <source>
        <dbReference type="ARBA" id="ARBA00022917"/>
    </source>
</evidence>
<keyword evidence="7 9" id="KW-0030">Aminoacyl-tRNA synthetase</keyword>
<dbReference type="InterPro" id="IPR002305">
    <property type="entry name" value="aa-tRNA-synth_Ic"/>
</dbReference>
<dbReference type="InterPro" id="IPR002306">
    <property type="entry name" value="Trp-tRNA-ligase"/>
</dbReference>
<dbReference type="Pfam" id="PF00579">
    <property type="entry name" value="tRNA-synt_1b"/>
    <property type="match status" value="1"/>
</dbReference>
<organism evidence="10 11">
    <name type="scientific">Bionectria ochroleuca</name>
    <name type="common">Gliocladium roseum</name>
    <dbReference type="NCBI Taxonomy" id="29856"/>
    <lineage>
        <taxon>Eukaryota</taxon>
        <taxon>Fungi</taxon>
        <taxon>Dikarya</taxon>
        <taxon>Ascomycota</taxon>
        <taxon>Pezizomycotina</taxon>
        <taxon>Sordariomycetes</taxon>
        <taxon>Hypocreomycetidae</taxon>
        <taxon>Hypocreales</taxon>
        <taxon>Bionectriaceae</taxon>
        <taxon>Clonostachys</taxon>
    </lineage>
</organism>
<evidence type="ECO:0000313" key="10">
    <source>
        <dbReference type="EMBL" id="VUC37421.1"/>
    </source>
</evidence>
<evidence type="ECO:0000256" key="9">
    <source>
        <dbReference type="RuleBase" id="RU363036"/>
    </source>
</evidence>
<evidence type="ECO:0000313" key="11">
    <source>
        <dbReference type="Proteomes" id="UP000766486"/>
    </source>
</evidence>
<dbReference type="CDD" id="cd00806">
    <property type="entry name" value="TrpRS_core"/>
    <property type="match status" value="1"/>
</dbReference>
<keyword evidence="3 9" id="KW-0436">Ligase</keyword>
<dbReference type="Gene3D" id="1.10.240.10">
    <property type="entry name" value="Tyrosyl-Transfer RNA Synthetase"/>
    <property type="match status" value="1"/>
</dbReference>
<keyword evidence="4 9" id="KW-0547">Nucleotide-binding</keyword>
<evidence type="ECO:0000256" key="3">
    <source>
        <dbReference type="ARBA" id="ARBA00022598"/>
    </source>
</evidence>
<evidence type="ECO:0000256" key="5">
    <source>
        <dbReference type="ARBA" id="ARBA00022840"/>
    </source>
</evidence>
<evidence type="ECO:0000256" key="7">
    <source>
        <dbReference type="ARBA" id="ARBA00023146"/>
    </source>
</evidence>
<dbReference type="EMBL" id="CABFNS010000963">
    <property type="protein sequence ID" value="VUC37421.1"/>
    <property type="molecule type" value="Genomic_DNA"/>
</dbReference>
<dbReference type="PANTHER" id="PTHR10055:SF1">
    <property type="entry name" value="TRYPTOPHAN--TRNA LIGASE, CYTOPLASMIC"/>
    <property type="match status" value="1"/>
</dbReference>
<dbReference type="InterPro" id="IPR001412">
    <property type="entry name" value="aa-tRNA-synth_I_CS"/>
</dbReference>
<dbReference type="InterPro" id="IPR014729">
    <property type="entry name" value="Rossmann-like_a/b/a_fold"/>
</dbReference>
<dbReference type="PRINTS" id="PR01039">
    <property type="entry name" value="TRNASYNTHTRP"/>
</dbReference>
<evidence type="ECO:0000256" key="1">
    <source>
        <dbReference type="ARBA" id="ARBA00005594"/>
    </source>
</evidence>
<dbReference type="PANTHER" id="PTHR10055">
    <property type="entry name" value="TRYPTOPHANYL-TRNA SYNTHETASE"/>
    <property type="match status" value="1"/>
</dbReference>
<keyword evidence="11" id="KW-1185">Reference proteome</keyword>
<dbReference type="SUPFAM" id="SSF52374">
    <property type="entry name" value="Nucleotidylyl transferase"/>
    <property type="match status" value="1"/>
</dbReference>
<dbReference type="EC" id="6.1.1.2" evidence="2"/>
<evidence type="ECO:0000256" key="4">
    <source>
        <dbReference type="ARBA" id="ARBA00022741"/>
    </source>
</evidence>
<gene>
    <name evidence="10" type="ORF">CLO192961_LOCUS470033</name>
</gene>
<dbReference type="Proteomes" id="UP000766486">
    <property type="component" value="Unassembled WGS sequence"/>
</dbReference>
<dbReference type="NCBIfam" id="TIGR00233">
    <property type="entry name" value="trpS"/>
    <property type="match status" value="1"/>
</dbReference>
<keyword evidence="6 9" id="KW-0648">Protein biosynthesis</keyword>
<comment type="similarity">
    <text evidence="1 9">Belongs to the class-I aminoacyl-tRNA synthetase family.</text>
</comment>
<dbReference type="PROSITE" id="PS00178">
    <property type="entry name" value="AA_TRNA_LIGASE_I"/>
    <property type="match status" value="1"/>
</dbReference>
<sequence length="443" mass="50205">MENTATSAMGDLSVNDAPTATAQDVNPWSVSGEIVDGKVKAIDYNRLIETFGTKPIDKALLERFERVTGHKLHPFLRRQLVFSHRDLDWILTRHEKREPFFLYTGRGPSSDSMHLGHMVPFTFTKWLQDVFDVPLVIMMTDDEKMIFGKKMFSLEEMKGFVRGNATDILAVGFDVKKTFLFSDFDFMGGSFYQNVVRISRTITQNTSKAVFGFTDRWDIMNSEGELLFADTPLVTALSATAFSTTFPHIFGTDAKKVAKIPSLIPCAIDQDPYFRVCRDVAPKLGYVKPSLLHSKFFPALQGPGSKMSASIDSSAIFMNDTMKQIEKKINKYAFSGGQETMEEQRRLGGNPDVDVAFQYLSFFSEDDDELEEIRQDYIAGRLLTGQLKKKCIVKLQEFIKAYQERRATITDAVLDEFMRVRPLEWNQGRAPSEGEKKPTPESS</sequence>
<evidence type="ECO:0000256" key="2">
    <source>
        <dbReference type="ARBA" id="ARBA00013161"/>
    </source>
</evidence>